<proteinExistence type="predicted"/>
<reference evidence="1 2" key="1">
    <citation type="submission" date="2019-09" db="EMBL/GenBank/DDBJ databases">
        <title>Taxonomic organization of the family Brucellaceae based on a phylogenomic approach.</title>
        <authorList>
            <person name="Leclercq S."/>
            <person name="Cloeckaert A."/>
            <person name="Zygmunt M.S."/>
        </authorList>
    </citation>
    <scope>NUCLEOTIDE SEQUENCE [LARGE SCALE GENOMIC DNA]</scope>
    <source>
        <strain evidence="1 2">WS1830</strain>
    </source>
</reference>
<comment type="caution">
    <text evidence="1">The sequence shown here is derived from an EMBL/GenBank/DDBJ whole genome shotgun (WGS) entry which is preliminary data.</text>
</comment>
<protein>
    <submittedName>
        <fullName evidence="1">ASCH domain-containing protein</fullName>
    </submittedName>
</protein>
<dbReference type="Proteomes" id="UP000481643">
    <property type="component" value="Unassembled WGS sequence"/>
</dbReference>
<dbReference type="EMBL" id="WBVX01000061">
    <property type="protein sequence ID" value="KAB2674871.1"/>
    <property type="molecule type" value="Genomic_DNA"/>
</dbReference>
<name>A0A6L3Y446_9HYPH</name>
<sequence length="109" mass="12613">MAKLHLSLKAEYFDAIRDGEKTEEYRLINDYWTKRLHHPPTPAGNVCRREFDGIVLTKGYPKRGDPERTLELPWRGFSPRTITHPHFGPDPVEVFAISVSGRAALRERE</sequence>
<dbReference type="AlphaFoldDB" id="A0A6L3Y446"/>
<evidence type="ECO:0000313" key="2">
    <source>
        <dbReference type="Proteomes" id="UP000481643"/>
    </source>
</evidence>
<accession>A0A6L3Y446</accession>
<dbReference type="RefSeq" id="WP_151556244.1">
    <property type="nucleotide sequence ID" value="NZ_WBVX01000061.1"/>
</dbReference>
<gene>
    <name evidence="1" type="ORF">F9L08_28215</name>
</gene>
<organism evidence="1 2">
    <name type="scientific">Brucella tritici</name>
    <dbReference type="NCBI Taxonomy" id="94626"/>
    <lineage>
        <taxon>Bacteria</taxon>
        <taxon>Pseudomonadati</taxon>
        <taxon>Pseudomonadota</taxon>
        <taxon>Alphaproteobacteria</taxon>
        <taxon>Hyphomicrobiales</taxon>
        <taxon>Brucellaceae</taxon>
        <taxon>Brucella/Ochrobactrum group</taxon>
        <taxon>Brucella</taxon>
    </lineage>
</organism>
<evidence type="ECO:0000313" key="1">
    <source>
        <dbReference type="EMBL" id="KAB2674871.1"/>
    </source>
</evidence>